<name>A0ABR5A565_9BACL</name>
<evidence type="ECO:0000256" key="8">
    <source>
        <dbReference type="ARBA" id="ARBA00022840"/>
    </source>
</evidence>
<evidence type="ECO:0000256" key="6">
    <source>
        <dbReference type="ARBA" id="ARBA00022741"/>
    </source>
</evidence>
<keyword evidence="9 12" id="KW-1133">Transmembrane helix</keyword>
<keyword evidence="2" id="KW-1003">Cell membrane</keyword>
<reference evidence="14 15" key="1">
    <citation type="submission" date="2014-12" db="EMBL/GenBank/DDBJ databases">
        <title>Draft genome sequence of Cohnella kolymensis strain B-2846.</title>
        <authorList>
            <person name="Karlyshev A.V."/>
            <person name="Kudryashova E.B."/>
        </authorList>
    </citation>
    <scope>NUCLEOTIDE SEQUENCE [LARGE SCALE GENOMIC DNA]</scope>
    <source>
        <strain evidence="14 15">VKM B-2846</strain>
    </source>
</reference>
<keyword evidence="11 12" id="KW-0472">Membrane</keyword>
<evidence type="ECO:0000256" key="5">
    <source>
        <dbReference type="ARBA" id="ARBA00022692"/>
    </source>
</evidence>
<dbReference type="InterPro" id="IPR003594">
    <property type="entry name" value="HATPase_dom"/>
</dbReference>
<keyword evidence="8" id="KW-0067">ATP-binding</keyword>
<evidence type="ECO:0000313" key="14">
    <source>
        <dbReference type="EMBL" id="KIL35793.1"/>
    </source>
</evidence>
<evidence type="ECO:0000256" key="10">
    <source>
        <dbReference type="ARBA" id="ARBA00023012"/>
    </source>
</evidence>
<organism evidence="14 15">
    <name type="scientific">Cohnella kolymensis</name>
    <dbReference type="NCBI Taxonomy" id="1590652"/>
    <lineage>
        <taxon>Bacteria</taxon>
        <taxon>Bacillati</taxon>
        <taxon>Bacillota</taxon>
        <taxon>Bacilli</taxon>
        <taxon>Bacillales</taxon>
        <taxon>Paenibacillaceae</taxon>
        <taxon>Cohnella</taxon>
    </lineage>
</organism>
<proteinExistence type="predicted"/>
<evidence type="ECO:0000256" key="3">
    <source>
        <dbReference type="ARBA" id="ARBA00022553"/>
    </source>
</evidence>
<dbReference type="InterPro" id="IPR036890">
    <property type="entry name" value="HATPase_C_sf"/>
</dbReference>
<dbReference type="Gene3D" id="6.10.340.10">
    <property type="match status" value="1"/>
</dbReference>
<accession>A0ABR5A565</accession>
<evidence type="ECO:0000256" key="7">
    <source>
        <dbReference type="ARBA" id="ARBA00022777"/>
    </source>
</evidence>
<dbReference type="Pfam" id="PF02743">
    <property type="entry name" value="dCache_1"/>
    <property type="match status" value="1"/>
</dbReference>
<keyword evidence="15" id="KW-1185">Reference proteome</keyword>
<comment type="caution">
    <text evidence="14">The sequence shown here is derived from an EMBL/GenBank/DDBJ whole genome shotgun (WGS) entry which is preliminary data.</text>
</comment>
<dbReference type="Pfam" id="PF02518">
    <property type="entry name" value="HATPase_c"/>
    <property type="match status" value="1"/>
</dbReference>
<dbReference type="InterPro" id="IPR003660">
    <property type="entry name" value="HAMP_dom"/>
</dbReference>
<dbReference type="SUPFAM" id="SSF55874">
    <property type="entry name" value="ATPase domain of HSP90 chaperone/DNA topoisomerase II/histidine kinase"/>
    <property type="match status" value="1"/>
</dbReference>
<dbReference type="Pfam" id="PF06580">
    <property type="entry name" value="His_kinase"/>
    <property type="match status" value="1"/>
</dbReference>
<dbReference type="InterPro" id="IPR010559">
    <property type="entry name" value="Sig_transdc_His_kin_internal"/>
</dbReference>
<dbReference type="InterPro" id="IPR050640">
    <property type="entry name" value="Bact_2-comp_sensor_kinase"/>
</dbReference>
<dbReference type="SMART" id="SM00387">
    <property type="entry name" value="HATPase_c"/>
    <property type="match status" value="1"/>
</dbReference>
<dbReference type="Proteomes" id="UP000054526">
    <property type="component" value="Unassembled WGS sequence"/>
</dbReference>
<dbReference type="Gene3D" id="3.30.565.10">
    <property type="entry name" value="Histidine kinase-like ATPase, C-terminal domain"/>
    <property type="match status" value="1"/>
</dbReference>
<evidence type="ECO:0000256" key="1">
    <source>
        <dbReference type="ARBA" id="ARBA00004651"/>
    </source>
</evidence>
<keyword evidence="6" id="KW-0547">Nucleotide-binding</keyword>
<feature type="domain" description="HAMP" evidence="13">
    <location>
        <begin position="330"/>
        <end position="382"/>
    </location>
</feature>
<evidence type="ECO:0000259" key="13">
    <source>
        <dbReference type="PROSITE" id="PS50885"/>
    </source>
</evidence>
<dbReference type="InterPro" id="IPR033479">
    <property type="entry name" value="dCache_1"/>
</dbReference>
<evidence type="ECO:0000256" key="4">
    <source>
        <dbReference type="ARBA" id="ARBA00022679"/>
    </source>
</evidence>
<dbReference type="PROSITE" id="PS50885">
    <property type="entry name" value="HAMP"/>
    <property type="match status" value="1"/>
</dbReference>
<dbReference type="EMBL" id="JXAL01000016">
    <property type="protein sequence ID" value="KIL35793.1"/>
    <property type="molecule type" value="Genomic_DNA"/>
</dbReference>
<dbReference type="RefSeq" id="WP_041062375.1">
    <property type="nucleotide sequence ID" value="NZ_JXAL01000016.1"/>
</dbReference>
<evidence type="ECO:0000313" key="15">
    <source>
        <dbReference type="Proteomes" id="UP000054526"/>
    </source>
</evidence>
<evidence type="ECO:0000256" key="9">
    <source>
        <dbReference type="ARBA" id="ARBA00022989"/>
    </source>
</evidence>
<feature type="transmembrane region" description="Helical" evidence="12">
    <location>
        <begin position="20"/>
        <end position="40"/>
    </location>
</feature>
<keyword evidence="3" id="KW-0597">Phosphoprotein</keyword>
<comment type="subcellular location">
    <subcellularLocation>
        <location evidence="1">Cell membrane</location>
        <topology evidence="1">Multi-pass membrane protein</topology>
    </subcellularLocation>
</comment>
<keyword evidence="5 12" id="KW-0812">Transmembrane</keyword>
<feature type="transmembrane region" description="Helical" evidence="12">
    <location>
        <begin position="309"/>
        <end position="332"/>
    </location>
</feature>
<protein>
    <recommendedName>
        <fullName evidence="13">HAMP domain-containing protein</fullName>
    </recommendedName>
</protein>
<evidence type="ECO:0000256" key="11">
    <source>
        <dbReference type="ARBA" id="ARBA00023136"/>
    </source>
</evidence>
<keyword evidence="10" id="KW-0902">Two-component regulatory system</keyword>
<evidence type="ECO:0000256" key="2">
    <source>
        <dbReference type="ARBA" id="ARBA00022475"/>
    </source>
</evidence>
<dbReference type="PANTHER" id="PTHR34220">
    <property type="entry name" value="SENSOR HISTIDINE KINASE YPDA"/>
    <property type="match status" value="1"/>
</dbReference>
<keyword evidence="7" id="KW-0418">Kinase</keyword>
<keyword evidence="4" id="KW-0808">Transferase</keyword>
<dbReference type="PANTHER" id="PTHR34220:SF11">
    <property type="entry name" value="SENSOR PROTEIN KINASE HPTS"/>
    <property type="match status" value="1"/>
</dbReference>
<gene>
    <name evidence="14" type="ORF">SD71_10295</name>
</gene>
<evidence type="ECO:0000256" key="12">
    <source>
        <dbReference type="SAM" id="Phobius"/>
    </source>
</evidence>
<sequence length="593" mass="67381">MNRLLARLSFSNSISIRTILLSIFLLLMIFPLVVITFVTYKKEAQLSQKQMSQYLLQTVEQSHRALDANLSEIDRLTWALVYEQSLQFIDGTQESAYLLFDANQKFKDLVYSKLFRGRLEHIRAIYFITPDGNVLSTDNSFYSISQVNEHNYKEVIQEVDRRPLKMSWFTEQQAIYRAEVGFQTPVRASVTAARRLIDSNTGQLRGYLFVQFNDLFLKEYLDKVQIGATGSILVSANNGDVLYQQNPQLLHNDKVNEVIKSLSSESQGLQVVDENWLLASDSSPISGWKMTALVPLDELQGSSQTILRYLLIIAIFGAVVSVIVSFLLATAISKPVIHLARLMSFASKNNLHVRDELGSIREIGMLQVNFNLLMERVQQLIHENEVQQKEKREALLQALQMQIHPHFLYNTLDMIYWMSKKHKADSISKLVTALGRFFRFTLSSGQEWTTLGKEIEHVENYLQIQSFRYRDKLSYDINVDPSVSAVPIMPLILQPIIENAIEHGISKSPDGGIITVSAHRAEDRVCISVENTGLPINVEYANRLMDDPSATDHLGLRNVQQRIQMAFGADYGISLSPGREQGTIVFVSIPYAH</sequence>